<feature type="transmembrane region" description="Helical" evidence="1">
    <location>
        <begin position="12"/>
        <end position="29"/>
    </location>
</feature>
<feature type="transmembrane region" description="Helical" evidence="1">
    <location>
        <begin position="97"/>
        <end position="117"/>
    </location>
</feature>
<dbReference type="Proteomes" id="UP000737018">
    <property type="component" value="Unassembled WGS sequence"/>
</dbReference>
<keyword evidence="1" id="KW-0812">Transmembrane</keyword>
<evidence type="ECO:0000313" key="3">
    <source>
        <dbReference type="Proteomes" id="UP000737018"/>
    </source>
</evidence>
<comment type="caution">
    <text evidence="2">The sequence shown here is derived from an EMBL/GenBank/DDBJ whole genome shotgun (WGS) entry which is preliminary data.</text>
</comment>
<dbReference type="EMBL" id="JRKL02007258">
    <property type="protein sequence ID" value="KAF3947939.1"/>
    <property type="molecule type" value="Genomic_DNA"/>
</dbReference>
<keyword evidence="1" id="KW-1133">Transmembrane helix</keyword>
<organism evidence="2 3">
    <name type="scientific">Castanea mollissima</name>
    <name type="common">Chinese chestnut</name>
    <dbReference type="NCBI Taxonomy" id="60419"/>
    <lineage>
        <taxon>Eukaryota</taxon>
        <taxon>Viridiplantae</taxon>
        <taxon>Streptophyta</taxon>
        <taxon>Embryophyta</taxon>
        <taxon>Tracheophyta</taxon>
        <taxon>Spermatophyta</taxon>
        <taxon>Magnoliopsida</taxon>
        <taxon>eudicotyledons</taxon>
        <taxon>Gunneridae</taxon>
        <taxon>Pentapetalae</taxon>
        <taxon>rosids</taxon>
        <taxon>fabids</taxon>
        <taxon>Fagales</taxon>
        <taxon>Fagaceae</taxon>
        <taxon>Castanea</taxon>
    </lineage>
</organism>
<accession>A0A8J4VFW7</accession>
<name>A0A8J4VFW7_9ROSI</name>
<keyword evidence="3" id="KW-1185">Reference proteome</keyword>
<protein>
    <submittedName>
        <fullName evidence="2">Uncharacterized protein</fullName>
    </submittedName>
</protein>
<reference evidence="2" key="1">
    <citation type="submission" date="2020-03" db="EMBL/GenBank/DDBJ databases">
        <title>Castanea mollissima Vanexum genome sequencing.</title>
        <authorList>
            <person name="Staton M."/>
        </authorList>
    </citation>
    <scope>NUCLEOTIDE SEQUENCE</scope>
    <source>
        <tissue evidence="2">Leaf</tissue>
    </source>
</reference>
<gene>
    <name evidence="2" type="ORF">CMV_026002</name>
</gene>
<sequence length="289" mass="33118">MAATLCKFRNVWQVLIFGGGGGFGAAIFVDRKHEARTSSNNCIKHIYTIGTTHVGCIFKAVDDLGFQKQSYHQRQRVRIDPRILCQVKHYAKMTSNYYMNIFWSFVGCYQFTLYSSVSKKSWLKKSFRPHYTLCLKSQLFDQPLCYSLMMDGCIHNNWSLPSSTLICWILAEMVTLAEFGDLASAIPIRDIWKQKHHKAIRDMWIPSPLVNVISTKDHALQGYSSIVTCATTDGQLIHVQTFGSGEQSTFLVKHQGQAYKWPIEPKSPHIFQLIILELMTTFRDSTMEI</sequence>
<evidence type="ECO:0000313" key="2">
    <source>
        <dbReference type="EMBL" id="KAF3947939.1"/>
    </source>
</evidence>
<dbReference type="AlphaFoldDB" id="A0A8J4VFW7"/>
<keyword evidence="1" id="KW-0472">Membrane</keyword>
<proteinExistence type="predicted"/>
<evidence type="ECO:0000256" key="1">
    <source>
        <dbReference type="SAM" id="Phobius"/>
    </source>
</evidence>